<sequence length="118" mass="13564">MSEDAKRCTLHLSTWRRTRTGQVYLSRFERVRSSGTLLADLYQHQGIVLLFLHGRIHPGTQQAQLQGGQPFVSLPDHLEPTLDLGCRSQRARPGTRADHRGERGRDRIQHAHRHDLLE</sequence>
<evidence type="ECO:0000256" key="1">
    <source>
        <dbReference type="SAM" id="MobiDB-lite"/>
    </source>
</evidence>
<reference evidence="2" key="1">
    <citation type="submission" date="2021-05" db="EMBL/GenBank/DDBJ databases">
        <authorList>
            <person name="Alioto T."/>
            <person name="Alioto T."/>
            <person name="Gomez Garrido J."/>
        </authorList>
    </citation>
    <scope>NUCLEOTIDE SEQUENCE</scope>
</reference>
<evidence type="ECO:0000313" key="2">
    <source>
        <dbReference type="EMBL" id="CAG6476510.1"/>
    </source>
</evidence>
<organism evidence="2">
    <name type="scientific">Culex pipiens</name>
    <name type="common">House mosquito</name>
    <dbReference type="NCBI Taxonomy" id="7175"/>
    <lineage>
        <taxon>Eukaryota</taxon>
        <taxon>Metazoa</taxon>
        <taxon>Ecdysozoa</taxon>
        <taxon>Arthropoda</taxon>
        <taxon>Hexapoda</taxon>
        <taxon>Insecta</taxon>
        <taxon>Pterygota</taxon>
        <taxon>Neoptera</taxon>
        <taxon>Endopterygota</taxon>
        <taxon>Diptera</taxon>
        <taxon>Nematocera</taxon>
        <taxon>Culicoidea</taxon>
        <taxon>Culicidae</taxon>
        <taxon>Culicinae</taxon>
        <taxon>Culicini</taxon>
        <taxon>Culex</taxon>
        <taxon>Culex</taxon>
    </lineage>
</organism>
<protein>
    <submittedName>
        <fullName evidence="2">(northern house mosquito) hypothetical protein</fullName>
    </submittedName>
</protein>
<dbReference type="EMBL" id="HBUE01078626">
    <property type="protein sequence ID" value="CAG6476510.1"/>
    <property type="molecule type" value="Transcribed_RNA"/>
</dbReference>
<dbReference type="AlphaFoldDB" id="A0A8D8BK46"/>
<name>A0A8D8BK46_CULPI</name>
<proteinExistence type="predicted"/>
<feature type="region of interest" description="Disordered" evidence="1">
    <location>
        <begin position="83"/>
        <end position="118"/>
    </location>
</feature>
<accession>A0A8D8BK46</accession>
<feature type="compositionally biased region" description="Basic and acidic residues" evidence="1">
    <location>
        <begin position="95"/>
        <end position="118"/>
    </location>
</feature>